<feature type="transmembrane region" description="Helical" evidence="5">
    <location>
        <begin position="95"/>
        <end position="122"/>
    </location>
</feature>
<gene>
    <name evidence="6" type="ORF">JF535_06060</name>
</gene>
<dbReference type="Gene3D" id="1.20.120.1630">
    <property type="match status" value="1"/>
</dbReference>
<evidence type="ECO:0000256" key="5">
    <source>
        <dbReference type="SAM" id="Phobius"/>
    </source>
</evidence>
<comment type="caution">
    <text evidence="6">The sequence shown here is derived from an EMBL/GenBank/DDBJ whole genome shotgun (WGS) entry which is preliminary data.</text>
</comment>
<accession>A0ABS3E534</accession>
<dbReference type="Proteomes" id="UP000664293">
    <property type="component" value="Unassembled WGS sequence"/>
</dbReference>
<organism evidence="6 7">
    <name type="scientific">Microbulbifer salipaludis</name>
    <dbReference type="NCBI Taxonomy" id="187980"/>
    <lineage>
        <taxon>Bacteria</taxon>
        <taxon>Pseudomonadati</taxon>
        <taxon>Pseudomonadota</taxon>
        <taxon>Gammaproteobacteria</taxon>
        <taxon>Cellvibrionales</taxon>
        <taxon>Microbulbiferaceae</taxon>
        <taxon>Microbulbifer</taxon>
    </lineage>
</organism>
<dbReference type="Pfam" id="PF04191">
    <property type="entry name" value="PEMT"/>
    <property type="match status" value="1"/>
</dbReference>
<keyword evidence="2 5" id="KW-0812">Transmembrane</keyword>
<keyword evidence="4 5" id="KW-0472">Membrane</keyword>
<evidence type="ECO:0000256" key="1">
    <source>
        <dbReference type="ARBA" id="ARBA00004127"/>
    </source>
</evidence>
<evidence type="ECO:0000256" key="4">
    <source>
        <dbReference type="ARBA" id="ARBA00023136"/>
    </source>
</evidence>
<feature type="transmembrane region" description="Helical" evidence="5">
    <location>
        <begin position="12"/>
        <end position="31"/>
    </location>
</feature>
<reference evidence="6 7" key="1">
    <citation type="submission" date="2020-12" db="EMBL/GenBank/DDBJ databases">
        <title>Oil enriched cultivation method for isolating marine PHA-producing bacteria.</title>
        <authorList>
            <person name="Zheng W."/>
            <person name="Yu S."/>
            <person name="Huang Y."/>
        </authorList>
    </citation>
    <scope>NUCLEOTIDE SEQUENCE [LARGE SCALE GENOMIC DNA]</scope>
    <source>
        <strain evidence="6 7">SN0-2</strain>
    </source>
</reference>
<feature type="transmembrane region" description="Helical" evidence="5">
    <location>
        <begin position="37"/>
        <end position="60"/>
    </location>
</feature>
<dbReference type="RefSeq" id="WP_207000369.1">
    <property type="nucleotide sequence ID" value="NZ_JAEKJR010000002.1"/>
</dbReference>
<protein>
    <submittedName>
        <fullName evidence="6">Isoprenylcysteine carboxylmethyltransferase family protein</fullName>
    </submittedName>
</protein>
<name>A0ABS3E534_9GAMM</name>
<evidence type="ECO:0000313" key="6">
    <source>
        <dbReference type="EMBL" id="MBN8430417.1"/>
    </source>
</evidence>
<keyword evidence="3 5" id="KW-1133">Transmembrane helix</keyword>
<evidence type="ECO:0000256" key="3">
    <source>
        <dbReference type="ARBA" id="ARBA00022989"/>
    </source>
</evidence>
<sequence length="153" mass="17336">MERLELKIPPIVQVLFFAGFMWVFAGLLPILSITFAAFSLAAIVFASAGLIFILLGVLAFRSAGTTVDPRVPDQSTCLVTSGIYRMSRNPMYAGFLLMLVGWAVFLSNISSFLLLPLFVIYMNRFQITPEERCMREKFGGEYREYESAVRRWI</sequence>
<proteinExistence type="predicted"/>
<evidence type="ECO:0000256" key="2">
    <source>
        <dbReference type="ARBA" id="ARBA00022692"/>
    </source>
</evidence>
<dbReference type="PANTHER" id="PTHR12714:SF24">
    <property type="entry name" value="SLR1182 PROTEIN"/>
    <property type="match status" value="1"/>
</dbReference>
<dbReference type="PANTHER" id="PTHR12714">
    <property type="entry name" value="PROTEIN-S ISOPRENYLCYSTEINE O-METHYLTRANSFERASE"/>
    <property type="match status" value="1"/>
</dbReference>
<comment type="subcellular location">
    <subcellularLocation>
        <location evidence="1">Endomembrane system</location>
        <topology evidence="1">Multi-pass membrane protein</topology>
    </subcellularLocation>
</comment>
<dbReference type="EMBL" id="JAEKJR010000002">
    <property type="protein sequence ID" value="MBN8430417.1"/>
    <property type="molecule type" value="Genomic_DNA"/>
</dbReference>
<evidence type="ECO:0000313" key="7">
    <source>
        <dbReference type="Proteomes" id="UP000664293"/>
    </source>
</evidence>
<dbReference type="InterPro" id="IPR007318">
    <property type="entry name" value="Phopholipid_MeTrfase"/>
</dbReference>
<keyword evidence="7" id="KW-1185">Reference proteome</keyword>